<name>A0A0A8ZHM7_ARUDO</name>
<dbReference type="AlphaFoldDB" id="A0A0A8ZHM7"/>
<dbReference type="EMBL" id="GBRH01263518">
    <property type="protein sequence ID" value="JAD34377.1"/>
    <property type="molecule type" value="Transcribed_RNA"/>
</dbReference>
<evidence type="ECO:0000313" key="1">
    <source>
        <dbReference type="EMBL" id="JAD34377.1"/>
    </source>
</evidence>
<reference evidence="1" key="1">
    <citation type="submission" date="2014-09" db="EMBL/GenBank/DDBJ databases">
        <authorList>
            <person name="Magalhaes I.L.F."/>
            <person name="Oliveira U."/>
            <person name="Santos F.R."/>
            <person name="Vidigal T.H.D.A."/>
            <person name="Brescovit A.D."/>
            <person name="Santos A.J."/>
        </authorList>
    </citation>
    <scope>NUCLEOTIDE SEQUENCE</scope>
    <source>
        <tissue evidence="1">Shoot tissue taken approximately 20 cm above the soil surface</tissue>
    </source>
</reference>
<organism evidence="1">
    <name type="scientific">Arundo donax</name>
    <name type="common">Giant reed</name>
    <name type="synonym">Donax arundinaceus</name>
    <dbReference type="NCBI Taxonomy" id="35708"/>
    <lineage>
        <taxon>Eukaryota</taxon>
        <taxon>Viridiplantae</taxon>
        <taxon>Streptophyta</taxon>
        <taxon>Embryophyta</taxon>
        <taxon>Tracheophyta</taxon>
        <taxon>Spermatophyta</taxon>
        <taxon>Magnoliopsida</taxon>
        <taxon>Liliopsida</taxon>
        <taxon>Poales</taxon>
        <taxon>Poaceae</taxon>
        <taxon>PACMAD clade</taxon>
        <taxon>Arundinoideae</taxon>
        <taxon>Arundineae</taxon>
        <taxon>Arundo</taxon>
    </lineage>
</organism>
<reference evidence="1" key="2">
    <citation type="journal article" date="2015" name="Data Brief">
        <title>Shoot transcriptome of the giant reed, Arundo donax.</title>
        <authorList>
            <person name="Barrero R.A."/>
            <person name="Guerrero F.D."/>
            <person name="Moolhuijzen P."/>
            <person name="Goolsby J.A."/>
            <person name="Tidwell J."/>
            <person name="Bellgard S.E."/>
            <person name="Bellgard M.I."/>
        </authorList>
    </citation>
    <scope>NUCLEOTIDE SEQUENCE</scope>
    <source>
        <tissue evidence="1">Shoot tissue taken approximately 20 cm above the soil surface</tissue>
    </source>
</reference>
<accession>A0A0A8ZHM7</accession>
<protein>
    <submittedName>
        <fullName evidence="1">Uncharacterized protein</fullName>
    </submittedName>
</protein>
<dbReference type="AntiFam" id="ANF00095">
    <property type="entry name" value="Shadow ORF (opposite ABC transporters)"/>
</dbReference>
<proteinExistence type="predicted"/>
<sequence length="44" mass="5053">MLQGILHNALRLSIQGTRRLIKQQYPGIFQYGPCDSHPLFLATR</sequence>